<keyword evidence="4" id="KW-1185">Reference proteome</keyword>
<dbReference type="InterPro" id="IPR008675">
    <property type="entry name" value="Mating_factor_alpha_N"/>
</dbReference>
<sequence length="142" mass="16185">MTTMVAAAPINITESTQQENAKIPAEAIIGYLDLEGNKDVALLPFHNDTSNGLMFINTTIVNNAMTEKESTQLAKREAKWHWLELDWGQPLYKREANANADASAWHWLELDWGQPLYKRDADADADASTWHWLELDWGQPLY</sequence>
<dbReference type="Proteomes" id="UP000750334">
    <property type="component" value="Unassembled WGS sequence"/>
</dbReference>
<organism evidence="3 4">
    <name type="scientific">Maudiozyma exigua</name>
    <name type="common">Yeast</name>
    <name type="synonym">Kazachstania exigua</name>
    <dbReference type="NCBI Taxonomy" id="34358"/>
    <lineage>
        <taxon>Eukaryota</taxon>
        <taxon>Fungi</taxon>
        <taxon>Dikarya</taxon>
        <taxon>Ascomycota</taxon>
        <taxon>Saccharomycotina</taxon>
        <taxon>Saccharomycetes</taxon>
        <taxon>Saccharomycetales</taxon>
        <taxon>Saccharomycetaceae</taxon>
        <taxon>Maudiozyma</taxon>
    </lineage>
</organism>
<dbReference type="Pfam" id="PF05436">
    <property type="entry name" value="MF_alpha_N"/>
    <property type="match status" value="1"/>
</dbReference>
<evidence type="ECO:0000259" key="2">
    <source>
        <dbReference type="Pfam" id="PF05436"/>
    </source>
</evidence>
<evidence type="ECO:0000313" key="4">
    <source>
        <dbReference type="Proteomes" id="UP000750334"/>
    </source>
</evidence>
<keyword evidence="1" id="KW-0588">Pheromone</keyword>
<dbReference type="GO" id="GO:0000750">
    <property type="term" value="P:pheromone-dependent signal transduction involved in conjugation with cellular fusion"/>
    <property type="evidence" value="ECO:0007669"/>
    <property type="project" value="UniProtKB-UniRule"/>
</dbReference>
<evidence type="ECO:0000256" key="1">
    <source>
        <dbReference type="PIRNR" id="PIRNR001866"/>
    </source>
</evidence>
<dbReference type="GO" id="GO:0007618">
    <property type="term" value="P:mating"/>
    <property type="evidence" value="ECO:0007669"/>
    <property type="project" value="UniProtKB-UniRule"/>
</dbReference>
<reference evidence="3 4" key="1">
    <citation type="submission" date="2020-11" db="EMBL/GenBank/DDBJ databases">
        <title>Kefir isolates.</title>
        <authorList>
            <person name="Marcisauskas S."/>
            <person name="Kim Y."/>
            <person name="Blasche S."/>
        </authorList>
    </citation>
    <scope>NUCLEOTIDE SEQUENCE [LARGE SCALE GENOMIC DNA]</scope>
    <source>
        <strain evidence="3 4">OG2</strain>
    </source>
</reference>
<dbReference type="Pfam" id="PF04648">
    <property type="entry name" value="MF_alpha"/>
    <property type="match status" value="3"/>
</dbReference>
<dbReference type="GO" id="GO:0000772">
    <property type="term" value="F:mating pheromone activity"/>
    <property type="evidence" value="ECO:0007669"/>
    <property type="project" value="InterPro"/>
</dbReference>
<accession>A0A9P7BCA2</accession>
<gene>
    <name evidence="3" type="primary">MFALPHA2_2</name>
    <name evidence="3" type="ORF">C6P45_002371</name>
</gene>
<dbReference type="AlphaFoldDB" id="A0A9P7BCA2"/>
<proteinExistence type="predicted"/>
<evidence type="ECO:0000313" key="3">
    <source>
        <dbReference type="EMBL" id="KAG0670467.1"/>
    </source>
</evidence>
<feature type="domain" description="Mating factor alpha precursor N-terminal" evidence="2">
    <location>
        <begin position="2"/>
        <end position="77"/>
    </location>
</feature>
<dbReference type="InterPro" id="IPR006742">
    <property type="entry name" value="Mating_factor_alpha_C"/>
</dbReference>
<dbReference type="GO" id="GO:0005576">
    <property type="term" value="C:extracellular region"/>
    <property type="evidence" value="ECO:0007669"/>
    <property type="project" value="UniProtKB-UniRule"/>
</dbReference>
<name>A0A9P7BCA2_MAUEX</name>
<protein>
    <recommendedName>
        <fullName evidence="1">Mating factor alpha</fullName>
    </recommendedName>
</protein>
<dbReference type="PIRSF" id="PIRSF001866">
    <property type="entry name" value="Mating_factor_alpha"/>
    <property type="match status" value="1"/>
</dbReference>
<dbReference type="OrthoDB" id="3766782at2759"/>
<comment type="caution">
    <text evidence="3">The sequence shown here is derived from an EMBL/GenBank/DDBJ whole genome shotgun (WGS) entry which is preliminary data.</text>
</comment>
<dbReference type="EMBL" id="PUHR01000023">
    <property type="protein sequence ID" value="KAG0670467.1"/>
    <property type="molecule type" value="Genomic_DNA"/>
</dbReference>
<dbReference type="InterPro" id="IPR016326">
    <property type="entry name" value="Mating_factor_a"/>
</dbReference>